<sequence length="194" mass="19303">MTEVVMALARSTRPAPWSNAVSAGLFFADATSAALICAPVQSGCCWASTAAAPATCGVAMDVPDMDTYPSPAGVPTVPLLDFAATTSTPGAVMSGLTAPSPTRGPRLENAAMPSCRSTAPTVSAASALPGELIVSGRELLPAAITNSTPVRADSVFTASSNGSSSAVSPPPMLRFTMSAPCSAAHCMPATIADS</sequence>
<comment type="caution">
    <text evidence="1">The sequence shown here is derived from an EMBL/GenBank/DDBJ whole genome shotgun (WGS) entry which is preliminary data.</text>
</comment>
<dbReference type="EMBL" id="RJKM01000001">
    <property type="protein sequence ID" value="ROP37471.1"/>
    <property type="molecule type" value="Genomic_DNA"/>
</dbReference>
<dbReference type="Proteomes" id="UP000268727">
    <property type="component" value="Unassembled WGS sequence"/>
</dbReference>
<evidence type="ECO:0000313" key="1">
    <source>
        <dbReference type="EMBL" id="ROP37471.1"/>
    </source>
</evidence>
<organism evidence="1 2">
    <name type="scientific">Saccharothrix texasensis</name>
    <dbReference type="NCBI Taxonomy" id="103734"/>
    <lineage>
        <taxon>Bacteria</taxon>
        <taxon>Bacillati</taxon>
        <taxon>Actinomycetota</taxon>
        <taxon>Actinomycetes</taxon>
        <taxon>Pseudonocardiales</taxon>
        <taxon>Pseudonocardiaceae</taxon>
        <taxon>Saccharothrix</taxon>
    </lineage>
</organism>
<gene>
    <name evidence="1" type="ORF">EDD40_2784</name>
</gene>
<name>A0A3N1H4R0_9PSEU</name>
<proteinExistence type="predicted"/>
<reference evidence="1 2" key="1">
    <citation type="submission" date="2018-11" db="EMBL/GenBank/DDBJ databases">
        <title>Sequencing the genomes of 1000 actinobacteria strains.</title>
        <authorList>
            <person name="Klenk H.-P."/>
        </authorList>
    </citation>
    <scope>NUCLEOTIDE SEQUENCE [LARGE SCALE GENOMIC DNA]</scope>
    <source>
        <strain evidence="1 2">DSM 44231</strain>
    </source>
</reference>
<accession>A0A3N1H4R0</accession>
<keyword evidence="2" id="KW-1185">Reference proteome</keyword>
<dbReference type="AlphaFoldDB" id="A0A3N1H4R0"/>
<evidence type="ECO:0000313" key="2">
    <source>
        <dbReference type="Proteomes" id="UP000268727"/>
    </source>
</evidence>
<protein>
    <submittedName>
        <fullName evidence="1">Uncharacterized protein</fullName>
    </submittedName>
</protein>